<dbReference type="InterPro" id="IPR023187">
    <property type="entry name" value="Tscrpt_reg_MarR-type_CS"/>
</dbReference>
<dbReference type="SMART" id="SM00347">
    <property type="entry name" value="HTH_MARR"/>
    <property type="match status" value="1"/>
</dbReference>
<sequence>MEKYEEMARRTLPQRAPGADIATFSLAYNLLHAAYLMINDLESAIHRPRGLTLPGFRLMFKLWLLGPTMPARLAELSVMSRSAVTNAVNTLERTGFVERRRSATDGRAITIALTSKGEESVREAFELQAAREHLWFAGLSTADRDALTTLLRGIVASRPPT</sequence>
<accession>A0ABV3G092</accession>
<dbReference type="SUPFAM" id="SSF46785">
    <property type="entry name" value="Winged helix' DNA-binding domain"/>
    <property type="match status" value="1"/>
</dbReference>
<evidence type="ECO:0000256" key="2">
    <source>
        <dbReference type="ARBA" id="ARBA00023125"/>
    </source>
</evidence>
<keyword evidence="2" id="KW-0238">DNA-binding</keyword>
<dbReference type="PANTHER" id="PTHR33164">
    <property type="entry name" value="TRANSCRIPTIONAL REGULATOR, MARR FAMILY"/>
    <property type="match status" value="1"/>
</dbReference>
<evidence type="ECO:0000313" key="6">
    <source>
        <dbReference type="Proteomes" id="UP001551695"/>
    </source>
</evidence>
<evidence type="ECO:0000313" key="5">
    <source>
        <dbReference type="EMBL" id="MEV0711109.1"/>
    </source>
</evidence>
<gene>
    <name evidence="5" type="ORF">AB0I48_26430</name>
</gene>
<dbReference type="Gene3D" id="1.10.10.10">
    <property type="entry name" value="Winged helix-like DNA-binding domain superfamily/Winged helix DNA-binding domain"/>
    <property type="match status" value="1"/>
</dbReference>
<comment type="caution">
    <text evidence="5">The sequence shown here is derived from an EMBL/GenBank/DDBJ whole genome shotgun (WGS) entry which is preliminary data.</text>
</comment>
<evidence type="ECO:0000256" key="1">
    <source>
        <dbReference type="ARBA" id="ARBA00023015"/>
    </source>
</evidence>
<name>A0ABV3G092_9NOCA</name>
<keyword evidence="6" id="KW-1185">Reference proteome</keyword>
<dbReference type="Proteomes" id="UP001551695">
    <property type="component" value="Unassembled WGS sequence"/>
</dbReference>
<feature type="domain" description="HTH marR-type" evidence="4">
    <location>
        <begin position="23"/>
        <end position="156"/>
    </location>
</feature>
<dbReference type="InterPro" id="IPR036388">
    <property type="entry name" value="WH-like_DNA-bd_sf"/>
</dbReference>
<keyword evidence="3" id="KW-0804">Transcription</keyword>
<evidence type="ECO:0000259" key="4">
    <source>
        <dbReference type="PROSITE" id="PS50995"/>
    </source>
</evidence>
<dbReference type="InterPro" id="IPR039422">
    <property type="entry name" value="MarR/SlyA-like"/>
</dbReference>
<reference evidence="5 6" key="1">
    <citation type="submission" date="2024-06" db="EMBL/GenBank/DDBJ databases">
        <title>The Natural Products Discovery Center: Release of the First 8490 Sequenced Strains for Exploring Actinobacteria Biosynthetic Diversity.</title>
        <authorList>
            <person name="Kalkreuter E."/>
            <person name="Kautsar S.A."/>
            <person name="Yang D."/>
            <person name="Bader C.D."/>
            <person name="Teijaro C.N."/>
            <person name="Fluegel L."/>
            <person name="Davis C.M."/>
            <person name="Simpson J.R."/>
            <person name="Lauterbach L."/>
            <person name="Steele A.D."/>
            <person name="Gui C."/>
            <person name="Meng S."/>
            <person name="Li G."/>
            <person name="Viehrig K."/>
            <person name="Ye F."/>
            <person name="Su P."/>
            <person name="Kiefer A.F."/>
            <person name="Nichols A."/>
            <person name="Cepeda A.J."/>
            <person name="Yan W."/>
            <person name="Fan B."/>
            <person name="Jiang Y."/>
            <person name="Adhikari A."/>
            <person name="Zheng C.-J."/>
            <person name="Schuster L."/>
            <person name="Cowan T.M."/>
            <person name="Smanski M.J."/>
            <person name="Chevrette M.G."/>
            <person name="De Carvalho L.P.S."/>
            <person name="Shen B."/>
        </authorList>
    </citation>
    <scope>NUCLEOTIDE SEQUENCE [LARGE SCALE GENOMIC DNA]</scope>
    <source>
        <strain evidence="5 6">NPDC050403</strain>
    </source>
</reference>
<dbReference type="PRINTS" id="PR00598">
    <property type="entry name" value="HTHMARR"/>
</dbReference>
<dbReference type="Pfam" id="PF01047">
    <property type="entry name" value="MarR"/>
    <property type="match status" value="1"/>
</dbReference>
<dbReference type="InterPro" id="IPR036390">
    <property type="entry name" value="WH_DNA-bd_sf"/>
</dbReference>
<protein>
    <submittedName>
        <fullName evidence="5">MarR family transcriptional regulator</fullName>
    </submittedName>
</protein>
<dbReference type="RefSeq" id="WP_198654445.1">
    <property type="nucleotide sequence ID" value="NZ_JBFAKC010000013.1"/>
</dbReference>
<proteinExistence type="predicted"/>
<dbReference type="PANTHER" id="PTHR33164:SF43">
    <property type="entry name" value="HTH-TYPE TRANSCRIPTIONAL REPRESSOR YETL"/>
    <property type="match status" value="1"/>
</dbReference>
<evidence type="ECO:0000256" key="3">
    <source>
        <dbReference type="ARBA" id="ARBA00023163"/>
    </source>
</evidence>
<keyword evidence="1" id="KW-0805">Transcription regulation</keyword>
<dbReference type="PROSITE" id="PS50995">
    <property type="entry name" value="HTH_MARR_2"/>
    <property type="match status" value="1"/>
</dbReference>
<organism evidence="5 6">
    <name type="scientific">Nocardia aurea</name>
    <dbReference type="NCBI Taxonomy" id="2144174"/>
    <lineage>
        <taxon>Bacteria</taxon>
        <taxon>Bacillati</taxon>
        <taxon>Actinomycetota</taxon>
        <taxon>Actinomycetes</taxon>
        <taxon>Mycobacteriales</taxon>
        <taxon>Nocardiaceae</taxon>
        <taxon>Nocardia</taxon>
    </lineage>
</organism>
<dbReference type="PROSITE" id="PS01117">
    <property type="entry name" value="HTH_MARR_1"/>
    <property type="match status" value="1"/>
</dbReference>
<dbReference type="InterPro" id="IPR000835">
    <property type="entry name" value="HTH_MarR-typ"/>
</dbReference>
<dbReference type="EMBL" id="JBFAKC010000013">
    <property type="protein sequence ID" value="MEV0711109.1"/>
    <property type="molecule type" value="Genomic_DNA"/>
</dbReference>